<proteinExistence type="predicted"/>
<organism evidence="2 3">
    <name type="scientific">Eragrostis curvula</name>
    <name type="common">weeping love grass</name>
    <dbReference type="NCBI Taxonomy" id="38414"/>
    <lineage>
        <taxon>Eukaryota</taxon>
        <taxon>Viridiplantae</taxon>
        <taxon>Streptophyta</taxon>
        <taxon>Embryophyta</taxon>
        <taxon>Tracheophyta</taxon>
        <taxon>Spermatophyta</taxon>
        <taxon>Magnoliopsida</taxon>
        <taxon>Liliopsida</taxon>
        <taxon>Poales</taxon>
        <taxon>Poaceae</taxon>
        <taxon>PACMAD clade</taxon>
        <taxon>Chloridoideae</taxon>
        <taxon>Eragrostideae</taxon>
        <taxon>Eragrostidinae</taxon>
        <taxon>Eragrostis</taxon>
    </lineage>
</organism>
<dbReference type="EMBL" id="RWGY01000045">
    <property type="protein sequence ID" value="TVU06896.1"/>
    <property type="molecule type" value="Genomic_DNA"/>
</dbReference>
<gene>
    <name evidence="2" type="ORF">EJB05_46932</name>
</gene>
<dbReference type="Gramene" id="TVU06896">
    <property type="protein sequence ID" value="TVU06896"/>
    <property type="gene ID" value="EJB05_46932"/>
</dbReference>
<reference evidence="2 3" key="1">
    <citation type="journal article" date="2019" name="Sci. Rep.">
        <title>A high-quality genome of Eragrostis curvula grass provides insights into Poaceae evolution and supports new strategies to enhance forage quality.</title>
        <authorList>
            <person name="Carballo J."/>
            <person name="Santos B.A.C.M."/>
            <person name="Zappacosta D."/>
            <person name="Garbus I."/>
            <person name="Selva J.P."/>
            <person name="Gallo C.A."/>
            <person name="Diaz A."/>
            <person name="Albertini E."/>
            <person name="Caccamo M."/>
            <person name="Echenique V."/>
        </authorList>
    </citation>
    <scope>NUCLEOTIDE SEQUENCE [LARGE SCALE GENOMIC DNA]</scope>
    <source>
        <strain evidence="3">cv. Victoria</strain>
        <tissue evidence="2">Leaf</tissue>
    </source>
</reference>
<feature type="non-terminal residue" evidence="2">
    <location>
        <position position="1"/>
    </location>
</feature>
<dbReference type="Proteomes" id="UP000324897">
    <property type="component" value="Unassembled WGS sequence"/>
</dbReference>
<protein>
    <recommendedName>
        <fullName evidence="4">Bifunctional inhibitor/plant lipid transfer protein/seed storage helical domain-containing protein</fullName>
    </recommendedName>
</protein>
<feature type="chain" id="PRO_5023900104" description="Bifunctional inhibitor/plant lipid transfer protein/seed storage helical domain-containing protein" evidence="1">
    <location>
        <begin position="26"/>
        <end position="124"/>
    </location>
</feature>
<evidence type="ECO:0000313" key="3">
    <source>
        <dbReference type="Proteomes" id="UP000324897"/>
    </source>
</evidence>
<dbReference type="OrthoDB" id="685880at2759"/>
<evidence type="ECO:0000256" key="1">
    <source>
        <dbReference type="SAM" id="SignalP"/>
    </source>
</evidence>
<evidence type="ECO:0000313" key="2">
    <source>
        <dbReference type="EMBL" id="TVU06896.1"/>
    </source>
</evidence>
<keyword evidence="3" id="KW-1185">Reference proteome</keyword>
<comment type="caution">
    <text evidence="2">The sequence shown here is derived from an EMBL/GenBank/DDBJ whole genome shotgun (WGS) entry which is preliminary data.</text>
</comment>
<accession>A0A5J9T695</accession>
<evidence type="ECO:0008006" key="4">
    <source>
        <dbReference type="Google" id="ProtNLM"/>
    </source>
</evidence>
<dbReference type="AlphaFoldDB" id="A0A5J9T695"/>
<name>A0A5J9T695_9POAL</name>
<feature type="signal peptide" evidence="1">
    <location>
        <begin position="1"/>
        <end position="25"/>
    </location>
</feature>
<keyword evidence="1" id="KW-0732">Signal</keyword>
<sequence>MAGGAPRKTVVPCLLLIAVVGLSIGQQTMAANQPKARQEETCLLESSEVPASGACICSRNCACAGKCLLDENDPKACFIDCVLKNGCACPALDNFDFVGVLRTKPPFLSVSQTILPNVNIMCHY</sequence>